<dbReference type="AlphaFoldDB" id="A0AA35CJ54"/>
<dbReference type="InterPro" id="IPR020581">
    <property type="entry name" value="GDC_P"/>
</dbReference>
<dbReference type="CDD" id="cd00613">
    <property type="entry name" value="GDC-P"/>
    <property type="match status" value="1"/>
</dbReference>
<reference evidence="6" key="1">
    <citation type="submission" date="2022-03" db="EMBL/GenBank/DDBJ databases">
        <title>Complete genome sequence of Caldinitratiruptor microaerophilus.</title>
        <authorList>
            <person name="Mukaiyama R."/>
            <person name="Nishiyama T."/>
            <person name="Ueda K."/>
        </authorList>
    </citation>
    <scope>NUCLEOTIDE SEQUENCE</scope>
    <source>
        <strain evidence="6">JCM 16183</strain>
    </source>
</reference>
<evidence type="ECO:0000256" key="1">
    <source>
        <dbReference type="ARBA" id="ARBA00003788"/>
    </source>
</evidence>
<dbReference type="Proteomes" id="UP001163687">
    <property type="component" value="Chromosome"/>
</dbReference>
<dbReference type="RefSeq" id="WP_264844309.1">
    <property type="nucleotide sequence ID" value="NZ_AP025628.1"/>
</dbReference>
<evidence type="ECO:0000256" key="2">
    <source>
        <dbReference type="ARBA" id="ARBA00023002"/>
    </source>
</evidence>
<keyword evidence="2 4" id="KW-0560">Oxidoreductase</keyword>
<proteinExistence type="inferred from homology"/>
<evidence type="ECO:0000259" key="5">
    <source>
        <dbReference type="Pfam" id="PF02347"/>
    </source>
</evidence>
<organism evidence="6 7">
    <name type="scientific">Caldinitratiruptor microaerophilus</name>
    <dbReference type="NCBI Taxonomy" id="671077"/>
    <lineage>
        <taxon>Bacteria</taxon>
        <taxon>Bacillati</taxon>
        <taxon>Bacillota</taxon>
        <taxon>Clostridia</taxon>
        <taxon>Eubacteriales</taxon>
        <taxon>Symbiobacteriaceae</taxon>
        <taxon>Caldinitratiruptor</taxon>
    </lineage>
</organism>
<dbReference type="SUPFAM" id="SSF53383">
    <property type="entry name" value="PLP-dependent transferases"/>
    <property type="match status" value="1"/>
</dbReference>
<dbReference type="HAMAP" id="MF_00712">
    <property type="entry name" value="GcvPA"/>
    <property type="match status" value="1"/>
</dbReference>
<dbReference type="InterPro" id="IPR023010">
    <property type="entry name" value="GcvPA"/>
</dbReference>
<dbReference type="GO" id="GO:0019464">
    <property type="term" value="P:glycine decarboxylation via glycine cleavage system"/>
    <property type="evidence" value="ECO:0007669"/>
    <property type="project" value="UniProtKB-UniRule"/>
</dbReference>
<comment type="function">
    <text evidence="1 4">The glycine cleavage system catalyzes the degradation of glycine. The P protein binds the alpha-amino group of glycine through its pyridoxal phosphate cofactor; CO(2) is released and the remaining methylamine moiety is then transferred to the lipoamide cofactor of the H protein.</text>
</comment>
<dbReference type="InterPro" id="IPR015421">
    <property type="entry name" value="PyrdxlP-dep_Trfase_major"/>
</dbReference>
<dbReference type="NCBIfam" id="NF001696">
    <property type="entry name" value="PRK00451.1"/>
    <property type="match status" value="1"/>
</dbReference>
<dbReference type="PANTHER" id="PTHR42806">
    <property type="entry name" value="GLYCINE CLEAVAGE SYSTEM P-PROTEIN"/>
    <property type="match status" value="1"/>
</dbReference>
<dbReference type="EMBL" id="AP025628">
    <property type="protein sequence ID" value="BDG60239.1"/>
    <property type="molecule type" value="Genomic_DNA"/>
</dbReference>
<evidence type="ECO:0000313" key="7">
    <source>
        <dbReference type="Proteomes" id="UP001163687"/>
    </source>
</evidence>
<keyword evidence="7" id="KW-1185">Reference proteome</keyword>
<comment type="subunit">
    <text evidence="4">The glycine cleavage system is composed of four proteins: P, T, L and H. In this organism, the P 'protein' is a heterodimer of two subunits.</text>
</comment>
<name>A0AA35CJ54_9FIRM</name>
<dbReference type="Pfam" id="PF02347">
    <property type="entry name" value="GDC-P"/>
    <property type="match status" value="1"/>
</dbReference>
<accession>A0AA35CJ54</accession>
<dbReference type="EC" id="1.4.4.2" evidence="4"/>
<dbReference type="Gene3D" id="3.40.640.10">
    <property type="entry name" value="Type I PLP-dependent aspartate aminotransferase-like (Major domain)"/>
    <property type="match status" value="1"/>
</dbReference>
<comment type="similarity">
    <text evidence="4">Belongs to the GcvP family. N-terminal subunit subfamily.</text>
</comment>
<dbReference type="PANTHER" id="PTHR42806:SF1">
    <property type="entry name" value="GLYCINE DEHYDROGENASE (DECARBOXYLATING)"/>
    <property type="match status" value="1"/>
</dbReference>
<dbReference type="GO" id="GO:0004375">
    <property type="term" value="F:glycine dehydrogenase (decarboxylating) activity"/>
    <property type="evidence" value="ECO:0007669"/>
    <property type="project" value="UniProtKB-EC"/>
</dbReference>
<protein>
    <recommendedName>
        <fullName evidence="4">Probable glycine dehydrogenase (decarboxylating) subunit 1</fullName>
        <ecNumber evidence="4">1.4.4.2</ecNumber>
    </recommendedName>
    <alternativeName>
        <fullName evidence="4">Glycine cleavage system P-protein subunit 1</fullName>
    </alternativeName>
    <alternativeName>
        <fullName evidence="4">Glycine decarboxylase subunit 1</fullName>
    </alternativeName>
    <alternativeName>
        <fullName evidence="4">Glycine dehydrogenase (aminomethyl-transferring) subunit 1</fullName>
    </alternativeName>
</protein>
<dbReference type="KEGG" id="cmic:caldi_13290"/>
<dbReference type="InterPro" id="IPR049315">
    <property type="entry name" value="GDC-P_N"/>
</dbReference>
<dbReference type="InterPro" id="IPR015424">
    <property type="entry name" value="PyrdxlP-dep_Trfase"/>
</dbReference>
<feature type="domain" description="Glycine cleavage system P-protein N-terminal" evidence="5">
    <location>
        <begin position="1"/>
        <end position="441"/>
    </location>
</feature>
<gene>
    <name evidence="4 6" type="primary">gcvPA</name>
    <name evidence="6" type="ORF">caldi_13290</name>
</gene>
<evidence type="ECO:0000256" key="3">
    <source>
        <dbReference type="ARBA" id="ARBA00049026"/>
    </source>
</evidence>
<evidence type="ECO:0000256" key="4">
    <source>
        <dbReference type="HAMAP-Rule" id="MF_00712"/>
    </source>
</evidence>
<sequence>MRYIPITEEEKAEMLRDIGVSSTDELFADIPEAVRLKRPLDLPAPRSEMEILAEMRRLAGKNAHTGDHVCFLGGGAYDHYVPAVVDAIVRRGEFLTAYTPYQPEISQGVLQSIYEYQTMICELTGMDVANASMYDGASAMAEAAVMAIGTTGRRRVVAARSVHPDYRQAIRTYTHGLGAEVVEAPIADGVTDLAALEPLITAETAAVMVQMPNFFGALEPVRQIGELAHRVDALFVVAVDPISLGVLEAPGNYGADIVVGEGQALGQPVSFGGPWLGMMATRQELVRRLPGRIAGATVDAQGRRGFVLTLQAREQHIRREKATSNICTNQALNALAATVYLSWLGKKGLQDVARQCLQKAHYAWERITALPGWEPAFRAPFFKEFTVRSPVRPEVVNRHLLDRGILGGLSPSGAYPELAGAMIFAVTEKRTRAEIDGLVAALREVK</sequence>
<evidence type="ECO:0000313" key="6">
    <source>
        <dbReference type="EMBL" id="BDG60239.1"/>
    </source>
</evidence>
<dbReference type="PIRSF" id="PIRSF006815">
    <property type="entry name" value="GcvPA"/>
    <property type="match status" value="1"/>
</dbReference>
<comment type="catalytic activity">
    <reaction evidence="3 4">
        <text>N(6)-[(R)-lipoyl]-L-lysyl-[glycine-cleavage complex H protein] + glycine + H(+) = N(6)-[(R)-S(8)-aminomethyldihydrolipoyl]-L-lysyl-[glycine-cleavage complex H protein] + CO2</text>
        <dbReference type="Rhea" id="RHEA:24304"/>
        <dbReference type="Rhea" id="RHEA-COMP:10494"/>
        <dbReference type="Rhea" id="RHEA-COMP:10495"/>
        <dbReference type="ChEBI" id="CHEBI:15378"/>
        <dbReference type="ChEBI" id="CHEBI:16526"/>
        <dbReference type="ChEBI" id="CHEBI:57305"/>
        <dbReference type="ChEBI" id="CHEBI:83099"/>
        <dbReference type="ChEBI" id="CHEBI:83143"/>
        <dbReference type="EC" id="1.4.4.2"/>
    </reaction>
</comment>
<dbReference type="InterPro" id="IPR015422">
    <property type="entry name" value="PyrdxlP-dep_Trfase_small"/>
</dbReference>
<dbReference type="GO" id="GO:0009116">
    <property type="term" value="P:nucleoside metabolic process"/>
    <property type="evidence" value="ECO:0007669"/>
    <property type="project" value="InterPro"/>
</dbReference>
<dbReference type="Gene3D" id="3.90.1150.10">
    <property type="entry name" value="Aspartate Aminotransferase, domain 1"/>
    <property type="match status" value="1"/>
</dbReference>